<evidence type="ECO:0000313" key="9">
    <source>
        <dbReference type="Proteomes" id="UP001344447"/>
    </source>
</evidence>
<evidence type="ECO:0000256" key="4">
    <source>
        <dbReference type="ARBA" id="ARBA00023136"/>
    </source>
</evidence>
<evidence type="ECO:0000256" key="7">
    <source>
        <dbReference type="SAM" id="Phobius"/>
    </source>
</evidence>
<keyword evidence="2 7" id="KW-0812">Transmembrane</keyword>
<feature type="transmembrane region" description="Helical" evidence="7">
    <location>
        <begin position="173"/>
        <end position="194"/>
    </location>
</feature>
<evidence type="ECO:0008006" key="10">
    <source>
        <dbReference type="Google" id="ProtNLM"/>
    </source>
</evidence>
<dbReference type="AlphaFoldDB" id="A0AAN7YXD5"/>
<protein>
    <recommendedName>
        <fullName evidence="10">HlyIII-domain-containing protein</fullName>
    </recommendedName>
</protein>
<dbReference type="GO" id="GO:0016020">
    <property type="term" value="C:membrane"/>
    <property type="evidence" value="ECO:0007669"/>
    <property type="project" value="UniProtKB-SubCell"/>
</dbReference>
<dbReference type="InterPro" id="IPR004254">
    <property type="entry name" value="AdipoR/HlyIII-related"/>
</dbReference>
<evidence type="ECO:0000256" key="5">
    <source>
        <dbReference type="PIRSR" id="PIRSR604254-1"/>
    </source>
</evidence>
<feature type="transmembrane region" description="Helical" evidence="7">
    <location>
        <begin position="331"/>
        <end position="351"/>
    </location>
</feature>
<evidence type="ECO:0000313" key="8">
    <source>
        <dbReference type="EMBL" id="KAK5579757.1"/>
    </source>
</evidence>
<evidence type="ECO:0000256" key="2">
    <source>
        <dbReference type="ARBA" id="ARBA00022692"/>
    </source>
</evidence>
<accession>A0AAN7YXD5</accession>
<dbReference type="GO" id="GO:0046872">
    <property type="term" value="F:metal ion binding"/>
    <property type="evidence" value="ECO:0007669"/>
    <property type="project" value="UniProtKB-KW"/>
</dbReference>
<reference evidence="8 9" key="1">
    <citation type="submission" date="2023-11" db="EMBL/GenBank/DDBJ databases">
        <title>Dfirmibasis_genome.</title>
        <authorList>
            <person name="Edelbroek B."/>
            <person name="Kjellin J."/>
            <person name="Jerlstrom-Hultqvist J."/>
            <person name="Soderbom F."/>
        </authorList>
    </citation>
    <scope>NUCLEOTIDE SEQUENCE [LARGE SCALE GENOMIC DNA]</scope>
    <source>
        <strain evidence="8 9">TNS-C-14</strain>
    </source>
</reference>
<dbReference type="Proteomes" id="UP001344447">
    <property type="component" value="Unassembled WGS sequence"/>
</dbReference>
<keyword evidence="3 7" id="KW-1133">Transmembrane helix</keyword>
<feature type="transmembrane region" description="Helical" evidence="7">
    <location>
        <begin position="240"/>
        <end position="260"/>
    </location>
</feature>
<keyword evidence="4 7" id="KW-0472">Membrane</keyword>
<dbReference type="GO" id="GO:0038023">
    <property type="term" value="F:signaling receptor activity"/>
    <property type="evidence" value="ECO:0007669"/>
    <property type="project" value="TreeGrafter"/>
</dbReference>
<feature type="transmembrane region" description="Helical" evidence="7">
    <location>
        <begin position="272"/>
        <end position="291"/>
    </location>
</feature>
<organism evidence="8 9">
    <name type="scientific">Dictyostelium firmibasis</name>
    <dbReference type="NCBI Taxonomy" id="79012"/>
    <lineage>
        <taxon>Eukaryota</taxon>
        <taxon>Amoebozoa</taxon>
        <taxon>Evosea</taxon>
        <taxon>Eumycetozoa</taxon>
        <taxon>Dictyostelia</taxon>
        <taxon>Dictyosteliales</taxon>
        <taxon>Dictyosteliaceae</taxon>
        <taxon>Dictyostelium</taxon>
    </lineage>
</organism>
<comment type="caution">
    <text evidence="8">The sequence shown here is derived from an EMBL/GenBank/DDBJ whole genome shotgun (WGS) entry which is preliminary data.</text>
</comment>
<feature type="binding site" evidence="5">
    <location>
        <position position="369"/>
    </location>
    <ligand>
        <name>Zn(2+)</name>
        <dbReference type="ChEBI" id="CHEBI:29105"/>
    </ligand>
</feature>
<keyword evidence="9" id="KW-1185">Reference proteome</keyword>
<feature type="transmembrane region" description="Helical" evidence="7">
    <location>
        <begin position="371"/>
        <end position="388"/>
    </location>
</feature>
<feature type="transmembrane region" description="Helical" evidence="7">
    <location>
        <begin position="303"/>
        <end position="325"/>
    </location>
</feature>
<dbReference type="PANTHER" id="PTHR20855">
    <property type="entry name" value="ADIPOR/PROGESTIN RECEPTOR-RELATED"/>
    <property type="match status" value="1"/>
</dbReference>
<name>A0AAN7YXD5_9MYCE</name>
<feature type="binding site" evidence="5">
    <location>
        <position position="226"/>
    </location>
    <ligand>
        <name>Zn(2+)</name>
        <dbReference type="ChEBI" id="CHEBI:29105"/>
    </ligand>
</feature>
<evidence type="ECO:0000256" key="3">
    <source>
        <dbReference type="ARBA" id="ARBA00022989"/>
    </source>
</evidence>
<sequence length="397" mass="45671">MITISEELENYSLSKFFEKCQYYLFKNWSNTVTKTKLNKNEISKKKEKNQISHLTQYIKNNNNGDNNINNNNNNNSNNNSINSNNNCCNDNNIKLKNEKEELIKKDNSNENNINLETNKKKTIYSLVGIEEAPEHLKREYILNGYRVDFSYFLCLKSVFIFGHNDFANIHSHLVPALFFMYTLWGVLTGSSSGYNDYALFDSGDKIVFTIFIGAAITTYIFSFLYHTFGCHSLCTYSKLLVCDYLGIILLIGSSFFPPLYYSFKQNHLGLMIFYMGSITTLCGLLAIMVLIPSLADKNTLRNTLFCLTALFGIVPSIHTLFIYPIEEVSYFLIRLIGMFLIYGAGLFVYIYRIPESLIPGYFDAIVTSHSVWHFFTAYATFFSLNTYLELYSKLSGF</sequence>
<proteinExistence type="predicted"/>
<keyword evidence="5" id="KW-0862">Zinc</keyword>
<dbReference type="PANTHER" id="PTHR20855:SF42">
    <property type="match status" value="1"/>
</dbReference>
<evidence type="ECO:0000256" key="6">
    <source>
        <dbReference type="SAM" id="MobiDB-lite"/>
    </source>
</evidence>
<dbReference type="Pfam" id="PF03006">
    <property type="entry name" value="HlyIII"/>
    <property type="match status" value="1"/>
</dbReference>
<feature type="compositionally biased region" description="Low complexity" evidence="6">
    <location>
        <begin position="60"/>
        <end position="83"/>
    </location>
</feature>
<feature type="binding site" evidence="5">
    <location>
        <position position="373"/>
    </location>
    <ligand>
        <name>Zn(2+)</name>
        <dbReference type="ChEBI" id="CHEBI:29105"/>
    </ligand>
</feature>
<feature type="region of interest" description="Disordered" evidence="6">
    <location>
        <begin position="59"/>
        <end position="83"/>
    </location>
</feature>
<feature type="transmembrane region" description="Helical" evidence="7">
    <location>
        <begin position="206"/>
        <end position="228"/>
    </location>
</feature>
<evidence type="ECO:0000256" key="1">
    <source>
        <dbReference type="ARBA" id="ARBA00004141"/>
    </source>
</evidence>
<gene>
    <name evidence="8" type="ORF">RB653_009443</name>
</gene>
<dbReference type="EMBL" id="JAVFKY010000003">
    <property type="protein sequence ID" value="KAK5579757.1"/>
    <property type="molecule type" value="Genomic_DNA"/>
</dbReference>
<keyword evidence="5" id="KW-0479">Metal-binding</keyword>
<comment type="subcellular location">
    <subcellularLocation>
        <location evidence="1">Membrane</location>
        <topology evidence="1">Multi-pass membrane protein</topology>
    </subcellularLocation>
</comment>